<name>A0A9N9H826_9GLOM</name>
<reference evidence="1" key="1">
    <citation type="submission" date="2021-06" db="EMBL/GenBank/DDBJ databases">
        <authorList>
            <person name="Kallberg Y."/>
            <person name="Tangrot J."/>
            <person name="Rosling A."/>
        </authorList>
    </citation>
    <scope>NUCLEOTIDE SEQUENCE</scope>
    <source>
        <strain evidence="1">IN212</strain>
    </source>
</reference>
<dbReference type="Proteomes" id="UP000789396">
    <property type="component" value="Unassembled WGS sequence"/>
</dbReference>
<comment type="caution">
    <text evidence="1">The sequence shown here is derived from an EMBL/GenBank/DDBJ whole genome shotgun (WGS) entry which is preliminary data.</text>
</comment>
<feature type="non-terminal residue" evidence="1">
    <location>
        <position position="1"/>
    </location>
</feature>
<protein>
    <submittedName>
        <fullName evidence="1">12898_t:CDS:1</fullName>
    </submittedName>
</protein>
<proteinExistence type="predicted"/>
<keyword evidence="2" id="KW-1185">Reference proteome</keyword>
<sequence>KKILTSIQDLSYKIKKLQQTFYIVDQEGNYIELLIQDSNYHKYLKQVKALFNKLQQQNQNTRIDKIEIESR</sequence>
<dbReference type="OrthoDB" id="2425078at2759"/>
<evidence type="ECO:0000313" key="1">
    <source>
        <dbReference type="EMBL" id="CAG8660436.1"/>
    </source>
</evidence>
<gene>
    <name evidence="1" type="ORF">RFULGI_LOCUS8828</name>
</gene>
<organism evidence="1 2">
    <name type="scientific">Racocetra fulgida</name>
    <dbReference type="NCBI Taxonomy" id="60492"/>
    <lineage>
        <taxon>Eukaryota</taxon>
        <taxon>Fungi</taxon>
        <taxon>Fungi incertae sedis</taxon>
        <taxon>Mucoromycota</taxon>
        <taxon>Glomeromycotina</taxon>
        <taxon>Glomeromycetes</taxon>
        <taxon>Diversisporales</taxon>
        <taxon>Gigasporaceae</taxon>
        <taxon>Racocetra</taxon>
    </lineage>
</organism>
<accession>A0A9N9H826</accession>
<dbReference type="AlphaFoldDB" id="A0A9N9H826"/>
<evidence type="ECO:0000313" key="2">
    <source>
        <dbReference type="Proteomes" id="UP000789396"/>
    </source>
</evidence>
<dbReference type="EMBL" id="CAJVPZ010014745">
    <property type="protein sequence ID" value="CAG8660436.1"/>
    <property type="molecule type" value="Genomic_DNA"/>
</dbReference>